<dbReference type="SUPFAM" id="SSF56349">
    <property type="entry name" value="DNA breaking-rejoining enzymes"/>
    <property type="match status" value="1"/>
</dbReference>
<dbReference type="Pfam" id="PF00589">
    <property type="entry name" value="Phage_integrase"/>
    <property type="match status" value="1"/>
</dbReference>
<dbReference type="RefSeq" id="WP_207856287.1">
    <property type="nucleotide sequence ID" value="NZ_JAFREP010000001.1"/>
</dbReference>
<dbReference type="Gene3D" id="1.10.443.10">
    <property type="entry name" value="Intergrase catalytic core"/>
    <property type="match status" value="1"/>
</dbReference>
<dbReference type="InterPro" id="IPR013762">
    <property type="entry name" value="Integrase-like_cat_sf"/>
</dbReference>
<protein>
    <submittedName>
        <fullName evidence="5">Tyrosine-type recombinase/integrase</fullName>
    </submittedName>
</protein>
<dbReference type="InterPro" id="IPR050808">
    <property type="entry name" value="Phage_Integrase"/>
</dbReference>
<evidence type="ECO:0000259" key="4">
    <source>
        <dbReference type="PROSITE" id="PS51898"/>
    </source>
</evidence>
<proteinExistence type="inferred from homology"/>
<evidence type="ECO:0000256" key="2">
    <source>
        <dbReference type="ARBA" id="ARBA00022908"/>
    </source>
</evidence>
<dbReference type="PANTHER" id="PTHR30629:SF2">
    <property type="entry name" value="PROPHAGE INTEGRASE INTS-RELATED"/>
    <property type="match status" value="1"/>
</dbReference>
<dbReference type="Proteomes" id="UP000664417">
    <property type="component" value="Unassembled WGS sequence"/>
</dbReference>
<evidence type="ECO:0000313" key="6">
    <source>
        <dbReference type="Proteomes" id="UP000664417"/>
    </source>
</evidence>
<keyword evidence="2" id="KW-0229">DNA integration</keyword>
<dbReference type="GO" id="GO:0006310">
    <property type="term" value="P:DNA recombination"/>
    <property type="evidence" value="ECO:0007669"/>
    <property type="project" value="UniProtKB-KW"/>
</dbReference>
<dbReference type="InterPro" id="IPR002104">
    <property type="entry name" value="Integrase_catalytic"/>
</dbReference>
<feature type="domain" description="Tyr recombinase" evidence="4">
    <location>
        <begin position="159"/>
        <end position="339"/>
    </location>
</feature>
<gene>
    <name evidence="5" type="ORF">J3U88_01170</name>
</gene>
<keyword evidence="3" id="KW-0233">DNA recombination</keyword>
<dbReference type="GO" id="GO:0003677">
    <property type="term" value="F:DNA binding"/>
    <property type="evidence" value="ECO:0007669"/>
    <property type="project" value="InterPro"/>
</dbReference>
<dbReference type="InterPro" id="IPR011010">
    <property type="entry name" value="DNA_brk_join_enz"/>
</dbReference>
<name>A0A8J7QA98_9BACT</name>
<evidence type="ECO:0000256" key="3">
    <source>
        <dbReference type="ARBA" id="ARBA00023172"/>
    </source>
</evidence>
<dbReference type="GO" id="GO:0015074">
    <property type="term" value="P:DNA integration"/>
    <property type="evidence" value="ECO:0007669"/>
    <property type="project" value="UniProtKB-KW"/>
</dbReference>
<dbReference type="PROSITE" id="PS51898">
    <property type="entry name" value="TYR_RECOMBINASE"/>
    <property type="match status" value="1"/>
</dbReference>
<organism evidence="5 6">
    <name type="scientific">Acanthopleuribacter pedis</name>
    <dbReference type="NCBI Taxonomy" id="442870"/>
    <lineage>
        <taxon>Bacteria</taxon>
        <taxon>Pseudomonadati</taxon>
        <taxon>Acidobacteriota</taxon>
        <taxon>Holophagae</taxon>
        <taxon>Acanthopleuribacterales</taxon>
        <taxon>Acanthopleuribacteraceae</taxon>
        <taxon>Acanthopleuribacter</taxon>
    </lineage>
</organism>
<comment type="similarity">
    <text evidence="1">Belongs to the 'phage' integrase family.</text>
</comment>
<sequence>MEAWDVESARKEARGFLHLCDLGQDPRKKKTDCEEMQDALVSQPEDQPITLGVTIETAMAEGSLKPNTIQNYGYTLRRHFSDWMSRPVSEISIKEQKVRHKEILKISKCETKSAFQMLSSMWNKAYAIYTIEEERDFPACPISALKLTDLKWQKEQLVVTKKNLGSLARAFVKLYQSPLGEPDRSHLLCYLLGLFTGFRGGECRKLKWEYISFTDGTITLPGHVVKNSRRHIKPIGPFVLDLLKKRYDERDSSSPYVFPGFRDRKGTHIAPYSELQPRIVAETGIKFTPHALRRTFASLAELLGVPRSVLKAFLNHQGDVTDGYVRDEFDPDTNRSWMVKIENNILKLAKVKRNAA</sequence>
<accession>A0A8J7QA98</accession>
<keyword evidence="6" id="KW-1185">Reference proteome</keyword>
<evidence type="ECO:0000256" key="1">
    <source>
        <dbReference type="ARBA" id="ARBA00008857"/>
    </source>
</evidence>
<dbReference type="EMBL" id="JAFREP010000001">
    <property type="protein sequence ID" value="MBO1317051.1"/>
    <property type="molecule type" value="Genomic_DNA"/>
</dbReference>
<dbReference type="AlphaFoldDB" id="A0A8J7QA98"/>
<dbReference type="PANTHER" id="PTHR30629">
    <property type="entry name" value="PROPHAGE INTEGRASE"/>
    <property type="match status" value="1"/>
</dbReference>
<evidence type="ECO:0000313" key="5">
    <source>
        <dbReference type="EMBL" id="MBO1317051.1"/>
    </source>
</evidence>
<comment type="caution">
    <text evidence="5">The sequence shown here is derived from an EMBL/GenBank/DDBJ whole genome shotgun (WGS) entry which is preliminary data.</text>
</comment>
<reference evidence="5" key="1">
    <citation type="submission" date="2021-03" db="EMBL/GenBank/DDBJ databases">
        <authorList>
            <person name="Wang G."/>
        </authorList>
    </citation>
    <scope>NUCLEOTIDE SEQUENCE</scope>
    <source>
        <strain evidence="5">KCTC 12899</strain>
    </source>
</reference>